<sequence length="594" mass="66607">MTLISSILNATTLTAGLSQHVTNDMCPGGSVLGTLDGPRLPKFLTDNPLPRGYPWAHRTSPKDDVPNTGVFRHYNFDITEGWMMADGVNKTGLYINGQFPGPTIEANWGDTIQVTVTNHIKDSAEGTAMHWHGLLQRETPWFDGVPSLSQCPIAPEKSFTYSFTADQYGTSWYHSHYSAQYADGTFGAMIIYGPEHIPYDIDVGPVLLTDYFHTRYYLLVQRYTGSQDVPNSDNNLINGKMNFDCSLAEGTECMPNAGLSKFKFESGKIHRLRLINAGAEALQKFTIDEHEMTVIATDFTPIKPYKTKVVTLGVGQRADVLVEGKDCSDPQKAYWMRSDIPAGTCSHANQSHALAAIYYDDADTNSVPQSSKVHYNISSQGCIEDSLELTEPFFPEAPPAEITTFHDINITFGANATGAMVWFANNISFTANYNHPMLLLAKQGNTSYPYDPQWNVLDFGKNETIRLYVRNFIPLAHPMHLHGHNFWILAQGKGDWDGTITRPANPQMRDVQIVEMGYPYEPSYIVIEYKADNPGIWPFHCHVAWHVSDGLYINLMENADLIQNRSIPYISAQTCREWWDYTDHEIVDQVDSGV</sequence>
<dbReference type="InterPro" id="IPR001117">
    <property type="entry name" value="Cu-oxidase_2nd"/>
</dbReference>
<evidence type="ECO:0000259" key="5">
    <source>
        <dbReference type="Pfam" id="PF00394"/>
    </source>
</evidence>
<evidence type="ECO:0000256" key="1">
    <source>
        <dbReference type="ARBA" id="ARBA00010609"/>
    </source>
</evidence>
<evidence type="ECO:0000313" key="9">
    <source>
        <dbReference type="Proteomes" id="UP000001294"/>
    </source>
</evidence>
<dbReference type="Pfam" id="PF07732">
    <property type="entry name" value="Cu-oxidase_3"/>
    <property type="match status" value="1"/>
</dbReference>
<dbReference type="PANTHER" id="PTHR11709:SF145">
    <property type="entry name" value="LCC1"/>
    <property type="match status" value="1"/>
</dbReference>
<feature type="domain" description="Plastocyanin-like" evidence="7">
    <location>
        <begin position="82"/>
        <end position="195"/>
    </location>
</feature>
<dbReference type="Proteomes" id="UP000001294">
    <property type="component" value="Unassembled WGS sequence"/>
</dbReference>
<dbReference type="FunFam" id="2.60.40.420:FF:000021">
    <property type="entry name" value="Extracellular dihydrogeodin oxidase/laccase"/>
    <property type="match status" value="1"/>
</dbReference>
<dbReference type="Pfam" id="PF00394">
    <property type="entry name" value="Cu-oxidase"/>
    <property type="match status" value="1"/>
</dbReference>
<dbReference type="PROSITE" id="PS00080">
    <property type="entry name" value="MULTICOPPER_OXIDASE2"/>
    <property type="match status" value="1"/>
</dbReference>
<name>B6QKW3_TALMQ</name>
<feature type="domain" description="Plastocyanin-like" evidence="5">
    <location>
        <begin position="205"/>
        <end position="360"/>
    </location>
</feature>
<evidence type="ECO:0000313" key="8">
    <source>
        <dbReference type="EMBL" id="EEA21740.1"/>
    </source>
</evidence>
<dbReference type="AlphaFoldDB" id="B6QKW3"/>
<dbReference type="STRING" id="441960.B6QKW3"/>
<dbReference type="InterPro" id="IPR008972">
    <property type="entry name" value="Cupredoxin"/>
</dbReference>
<protein>
    <submittedName>
        <fullName evidence="8">Multicopper oxidase, putative</fullName>
    </submittedName>
</protein>
<keyword evidence="4" id="KW-0186">Copper</keyword>
<keyword evidence="2" id="KW-0479">Metal-binding</keyword>
<dbReference type="VEuPathDB" id="FungiDB:PMAA_055370"/>
<evidence type="ECO:0000256" key="3">
    <source>
        <dbReference type="ARBA" id="ARBA00023002"/>
    </source>
</evidence>
<accession>B6QKW3</accession>
<dbReference type="OrthoDB" id="2121828at2759"/>
<keyword evidence="9" id="KW-1185">Reference proteome</keyword>
<dbReference type="CDD" id="cd13854">
    <property type="entry name" value="CuRO_1_MaLCC_like"/>
    <property type="match status" value="1"/>
</dbReference>
<dbReference type="PROSITE" id="PS00079">
    <property type="entry name" value="MULTICOPPER_OXIDASE1"/>
    <property type="match status" value="1"/>
</dbReference>
<feature type="domain" description="Plastocyanin-like" evidence="6">
    <location>
        <begin position="441"/>
        <end position="558"/>
    </location>
</feature>
<dbReference type="PhylomeDB" id="B6QKW3"/>
<dbReference type="InterPro" id="IPR002355">
    <property type="entry name" value="Cu_oxidase_Cu_BS"/>
</dbReference>
<dbReference type="GO" id="GO:0016491">
    <property type="term" value="F:oxidoreductase activity"/>
    <property type="evidence" value="ECO:0007669"/>
    <property type="project" value="UniProtKB-KW"/>
</dbReference>
<evidence type="ECO:0000259" key="7">
    <source>
        <dbReference type="Pfam" id="PF07732"/>
    </source>
</evidence>
<dbReference type="PANTHER" id="PTHR11709">
    <property type="entry name" value="MULTI-COPPER OXIDASE"/>
    <property type="match status" value="1"/>
</dbReference>
<comment type="similarity">
    <text evidence="1">Belongs to the multicopper oxidase family.</text>
</comment>
<evidence type="ECO:0000256" key="2">
    <source>
        <dbReference type="ARBA" id="ARBA00022723"/>
    </source>
</evidence>
<dbReference type="Gene3D" id="2.60.40.420">
    <property type="entry name" value="Cupredoxins - blue copper proteins"/>
    <property type="match status" value="3"/>
</dbReference>
<organism evidence="8 9">
    <name type="scientific">Talaromyces marneffei (strain ATCC 18224 / CBS 334.59 / QM 7333)</name>
    <name type="common">Penicillium marneffei</name>
    <dbReference type="NCBI Taxonomy" id="441960"/>
    <lineage>
        <taxon>Eukaryota</taxon>
        <taxon>Fungi</taxon>
        <taxon>Dikarya</taxon>
        <taxon>Ascomycota</taxon>
        <taxon>Pezizomycotina</taxon>
        <taxon>Eurotiomycetes</taxon>
        <taxon>Eurotiomycetidae</taxon>
        <taxon>Eurotiales</taxon>
        <taxon>Trichocomaceae</taxon>
        <taxon>Talaromyces</taxon>
        <taxon>Talaromyces sect. Talaromyces</taxon>
    </lineage>
</organism>
<dbReference type="Pfam" id="PF07731">
    <property type="entry name" value="Cu-oxidase_2"/>
    <property type="match status" value="1"/>
</dbReference>
<keyword evidence="3" id="KW-0560">Oxidoreductase</keyword>
<proteinExistence type="inferred from homology"/>
<dbReference type="InterPro" id="IPR011707">
    <property type="entry name" value="Cu-oxidase-like_N"/>
</dbReference>
<dbReference type="GO" id="GO:0005507">
    <property type="term" value="F:copper ion binding"/>
    <property type="evidence" value="ECO:0007669"/>
    <property type="project" value="InterPro"/>
</dbReference>
<dbReference type="HOGENOM" id="CLU_006504_3_1_1"/>
<dbReference type="InterPro" id="IPR011706">
    <property type="entry name" value="Cu-oxidase_C"/>
</dbReference>
<dbReference type="EMBL" id="DS995903">
    <property type="protein sequence ID" value="EEA21740.1"/>
    <property type="molecule type" value="Genomic_DNA"/>
</dbReference>
<gene>
    <name evidence="8" type="ORF">PMAA_055370</name>
</gene>
<dbReference type="InterPro" id="IPR033138">
    <property type="entry name" value="Cu_oxidase_CS"/>
</dbReference>
<reference evidence="9" key="1">
    <citation type="journal article" date="2015" name="Genome Announc.">
        <title>Genome sequence of the AIDS-associated pathogen Penicillium marneffei (ATCC18224) and its near taxonomic relative Talaromyces stipitatus (ATCC10500).</title>
        <authorList>
            <person name="Nierman W.C."/>
            <person name="Fedorova-Abrams N.D."/>
            <person name="Andrianopoulos A."/>
        </authorList>
    </citation>
    <scope>NUCLEOTIDE SEQUENCE [LARGE SCALE GENOMIC DNA]</scope>
    <source>
        <strain evidence="9">ATCC 18224 / CBS 334.59 / QM 7333</strain>
    </source>
</reference>
<dbReference type="CDD" id="cd13901">
    <property type="entry name" value="CuRO_3_MaLCC_like"/>
    <property type="match status" value="1"/>
</dbReference>
<evidence type="ECO:0000256" key="4">
    <source>
        <dbReference type="ARBA" id="ARBA00023008"/>
    </source>
</evidence>
<evidence type="ECO:0000259" key="6">
    <source>
        <dbReference type="Pfam" id="PF07731"/>
    </source>
</evidence>
<dbReference type="InterPro" id="IPR045087">
    <property type="entry name" value="Cu-oxidase_fam"/>
</dbReference>
<dbReference type="SUPFAM" id="SSF49503">
    <property type="entry name" value="Cupredoxins"/>
    <property type="match status" value="3"/>
</dbReference>